<sequence>MMVSKYSASGNDFVIFHSEEKLDRTELAKILCHRQEGIGADGLVVLIPHEKYDFQGNQSKIDFEWQFYNSDGSHADMCGNASRAAAHYAFKHDLASKNMSFLTGAGVISATIESSDDKKGMVLSELTPPEILDTEIEFNGNSWWLINTGVPHLVRYMDNIEEFDIEEARELRYKYNANVNIVQVVDGNLKVRTYERGVEDETLACGTGMAACFYRAFKEGKVSDSIEVYPISGETLYLGYNGETITFKGKVKNTFNTDWTN</sequence>
<dbReference type="GO" id="GO:0005829">
    <property type="term" value="C:cytosol"/>
    <property type="evidence" value="ECO:0007669"/>
    <property type="project" value="TreeGrafter"/>
</dbReference>
<keyword evidence="4 8" id="KW-0028">Amino-acid biosynthesis</keyword>
<dbReference type="RefSeq" id="WP_152306177.1">
    <property type="nucleotide sequence ID" value="NZ_CP043617.1"/>
</dbReference>
<dbReference type="KEGG" id="sulg:FJR48_00250"/>
<proteinExistence type="inferred from homology"/>
<keyword evidence="11" id="KW-1185">Reference proteome</keyword>
<dbReference type="NCBIfam" id="TIGR00652">
    <property type="entry name" value="DapF"/>
    <property type="match status" value="1"/>
</dbReference>
<dbReference type="PROSITE" id="PS01326">
    <property type="entry name" value="DAP_EPIMERASE"/>
    <property type="match status" value="1"/>
</dbReference>
<feature type="active site" evidence="9">
    <location>
        <position position="78"/>
    </location>
</feature>
<evidence type="ECO:0000256" key="6">
    <source>
        <dbReference type="ARBA" id="ARBA00023235"/>
    </source>
</evidence>
<feature type="binding site" evidence="8">
    <location>
        <position position="178"/>
    </location>
    <ligand>
        <name>substrate</name>
    </ligand>
</feature>
<comment type="subunit">
    <text evidence="8">Homodimer.</text>
</comment>
<dbReference type="UniPathway" id="UPA00034">
    <property type="reaction ID" value="UER00025"/>
</dbReference>
<dbReference type="EC" id="5.1.1.7" evidence="3 8"/>
<feature type="binding site" evidence="8">
    <location>
        <position position="69"/>
    </location>
    <ligand>
        <name>substrate</name>
    </ligand>
</feature>
<accession>A0A5P8NXU2</accession>
<evidence type="ECO:0000256" key="9">
    <source>
        <dbReference type="PROSITE-ProRule" id="PRU10125"/>
    </source>
</evidence>
<dbReference type="Gene3D" id="3.10.310.10">
    <property type="entry name" value="Diaminopimelate Epimerase, Chain A, domain 1"/>
    <property type="match status" value="2"/>
</dbReference>
<feature type="binding site" evidence="8">
    <location>
        <begin position="195"/>
        <end position="196"/>
    </location>
    <ligand>
        <name>substrate</name>
    </ligand>
</feature>
<comment type="catalytic activity">
    <reaction evidence="7 8">
        <text>(2S,6S)-2,6-diaminopimelate = meso-2,6-diaminopimelate</text>
        <dbReference type="Rhea" id="RHEA:15393"/>
        <dbReference type="ChEBI" id="CHEBI:57609"/>
        <dbReference type="ChEBI" id="CHEBI:57791"/>
        <dbReference type="EC" id="5.1.1.7"/>
    </reaction>
</comment>
<comment type="caution">
    <text evidence="8">Lacks conserved residue(s) required for the propagation of feature annotation.</text>
</comment>
<dbReference type="GO" id="GO:0008837">
    <property type="term" value="F:diaminopimelate epimerase activity"/>
    <property type="evidence" value="ECO:0007669"/>
    <property type="project" value="UniProtKB-UniRule"/>
</dbReference>
<evidence type="ECO:0000256" key="4">
    <source>
        <dbReference type="ARBA" id="ARBA00022605"/>
    </source>
</evidence>
<gene>
    <name evidence="8" type="primary">dapF</name>
    <name evidence="10" type="ORF">FJR48_00250</name>
</gene>
<dbReference type="PANTHER" id="PTHR31689:SF0">
    <property type="entry name" value="DIAMINOPIMELATE EPIMERASE"/>
    <property type="match status" value="1"/>
</dbReference>
<dbReference type="SUPFAM" id="SSF54506">
    <property type="entry name" value="Diaminopimelate epimerase-like"/>
    <property type="match status" value="2"/>
</dbReference>
<comment type="similarity">
    <text evidence="2 8">Belongs to the diaminopimelate epimerase family.</text>
</comment>
<feature type="binding site" evidence="8">
    <location>
        <position position="11"/>
    </location>
    <ligand>
        <name>substrate</name>
    </ligand>
</feature>
<feature type="active site" description="Proton donor" evidence="8">
    <location>
        <position position="78"/>
    </location>
</feature>
<feature type="site" description="Could be important to modulate the pK values of the two catalytic cysteine residues" evidence="8">
    <location>
        <position position="195"/>
    </location>
</feature>
<dbReference type="Proteomes" id="UP000326944">
    <property type="component" value="Chromosome"/>
</dbReference>
<evidence type="ECO:0000256" key="5">
    <source>
        <dbReference type="ARBA" id="ARBA00023154"/>
    </source>
</evidence>
<name>A0A5P8NXU2_9BACT</name>
<protein>
    <recommendedName>
        <fullName evidence="3 8">Diaminopimelate epimerase</fullName>
        <shortName evidence="8">DAP epimerase</shortName>
        <ecNumber evidence="3 8">5.1.1.7</ecNumber>
    </recommendedName>
    <alternativeName>
        <fullName evidence="8">PLP-independent amino acid racemase</fullName>
    </alternativeName>
</protein>
<feature type="site" description="Could be important to modulate the pK values of the two catalytic cysteine residues" evidence="8">
    <location>
        <position position="152"/>
    </location>
</feature>
<comment type="subcellular location">
    <subcellularLocation>
        <location evidence="8">Cytoplasm</location>
    </subcellularLocation>
</comment>
<feature type="binding site" evidence="8">
    <location>
        <begin position="79"/>
        <end position="80"/>
    </location>
    <ligand>
        <name>substrate</name>
    </ligand>
</feature>
<keyword evidence="6 8" id="KW-0413">Isomerase</keyword>
<dbReference type="HAMAP" id="MF_00197">
    <property type="entry name" value="DAP_epimerase"/>
    <property type="match status" value="1"/>
</dbReference>
<reference evidence="10 11" key="1">
    <citation type="submission" date="2019-09" db="EMBL/GenBank/DDBJ databases">
        <title>Sulfurimonas gotlandica sp. nov., a chemoautotrophic and psychrotolerant epsilonproteobacterium isolated from a pelagic redoxcline, and an emended description of the genus Sulfurimonas.</title>
        <authorList>
            <person name="Wang S."/>
            <person name="Jiang L."/>
            <person name="Shao S."/>
        </authorList>
    </citation>
    <scope>NUCLEOTIDE SEQUENCE [LARGE SCALE GENOMIC DNA]</scope>
    <source>
        <strain evidence="10 11">GYSZ_1</strain>
    </source>
</reference>
<keyword evidence="8" id="KW-0963">Cytoplasm</keyword>
<comment type="pathway">
    <text evidence="1 8">Amino-acid biosynthesis; L-lysine biosynthesis via DAP pathway; DL-2,6-diaminopimelate from LL-2,6-diaminopimelate: step 1/1.</text>
</comment>
<comment type="function">
    <text evidence="8">Catalyzes the stereoinversion of LL-2,6-diaminopimelate (L,L-DAP) to meso-diaminopimelate (meso-DAP), a precursor of L-lysine and an essential component of the bacterial peptidoglycan.</text>
</comment>
<evidence type="ECO:0000256" key="2">
    <source>
        <dbReference type="ARBA" id="ARBA00010219"/>
    </source>
</evidence>
<evidence type="ECO:0000256" key="7">
    <source>
        <dbReference type="ARBA" id="ARBA00051712"/>
    </source>
</evidence>
<feature type="active site" description="Proton acceptor" evidence="8">
    <location>
        <position position="205"/>
    </location>
</feature>
<dbReference type="PANTHER" id="PTHR31689">
    <property type="entry name" value="DIAMINOPIMELATE EPIMERASE, CHLOROPLASTIC"/>
    <property type="match status" value="1"/>
</dbReference>
<dbReference type="Pfam" id="PF01678">
    <property type="entry name" value="DAP_epimerase"/>
    <property type="match status" value="2"/>
</dbReference>
<evidence type="ECO:0000256" key="3">
    <source>
        <dbReference type="ARBA" id="ARBA00013080"/>
    </source>
</evidence>
<keyword evidence="5 8" id="KW-0457">Lysine biosynthesis</keyword>
<feature type="binding site" evidence="8">
    <location>
        <begin position="206"/>
        <end position="207"/>
    </location>
    <ligand>
        <name>substrate</name>
    </ligand>
</feature>
<dbReference type="GO" id="GO:0009089">
    <property type="term" value="P:lysine biosynthetic process via diaminopimelate"/>
    <property type="evidence" value="ECO:0007669"/>
    <property type="project" value="UniProtKB-UniRule"/>
</dbReference>
<dbReference type="InterPro" id="IPR001653">
    <property type="entry name" value="DAP_epimerase_DapF"/>
</dbReference>
<evidence type="ECO:0000256" key="1">
    <source>
        <dbReference type="ARBA" id="ARBA00005196"/>
    </source>
</evidence>
<dbReference type="InterPro" id="IPR018510">
    <property type="entry name" value="DAP_epimerase_AS"/>
</dbReference>
<evidence type="ECO:0000256" key="8">
    <source>
        <dbReference type="HAMAP-Rule" id="MF_00197"/>
    </source>
</evidence>
<evidence type="ECO:0000313" key="11">
    <source>
        <dbReference type="Proteomes" id="UP000326944"/>
    </source>
</evidence>
<organism evidence="10 11">
    <name type="scientific">Sulfurimonas lithotrophica</name>
    <dbReference type="NCBI Taxonomy" id="2590022"/>
    <lineage>
        <taxon>Bacteria</taxon>
        <taxon>Pseudomonadati</taxon>
        <taxon>Campylobacterota</taxon>
        <taxon>Epsilonproteobacteria</taxon>
        <taxon>Campylobacterales</taxon>
        <taxon>Sulfurimonadaceae</taxon>
        <taxon>Sulfurimonas</taxon>
    </lineage>
</organism>
<evidence type="ECO:0000313" key="10">
    <source>
        <dbReference type="EMBL" id="QFR48234.1"/>
    </source>
</evidence>
<dbReference type="OrthoDB" id="9805408at2"/>
<dbReference type="EMBL" id="CP043617">
    <property type="protein sequence ID" value="QFR48234.1"/>
    <property type="molecule type" value="Genomic_DNA"/>
</dbReference>
<dbReference type="AlphaFoldDB" id="A0A5P8NXU2"/>